<organism evidence="1 2">
    <name type="scientific">Actinomycetospora endophytica</name>
    <dbReference type="NCBI Taxonomy" id="2291215"/>
    <lineage>
        <taxon>Bacteria</taxon>
        <taxon>Bacillati</taxon>
        <taxon>Actinomycetota</taxon>
        <taxon>Actinomycetes</taxon>
        <taxon>Pseudonocardiales</taxon>
        <taxon>Pseudonocardiaceae</taxon>
        <taxon>Actinomycetospora</taxon>
    </lineage>
</organism>
<dbReference type="RefSeq" id="WP_230738098.1">
    <property type="nucleotide sequence ID" value="NZ_JAJNDB010000005.1"/>
</dbReference>
<evidence type="ECO:0008006" key="3">
    <source>
        <dbReference type="Google" id="ProtNLM"/>
    </source>
</evidence>
<evidence type="ECO:0000313" key="1">
    <source>
        <dbReference type="EMBL" id="MCD2196245.1"/>
    </source>
</evidence>
<sequence>MTALEPTIPAEPDVPVTSLLHDDGFVALADDLQHRGGLRGRAARLVARARVGAARTALASRVVPALADLPHVPVTVPDTEGGRRLAAKYAGRNQGVPRDLAVSVLRLPEKPEDYLRGRSKQALRTNSRRAREQGVTCRAVDPVESVARLAKVVPERWWDDIVPGARADLEAGLCTGWIAEAADGATEVLALTSGAGPLARLDLMLTAPDRDGDSRYLLSAHVVTELAAAGTRLLAVDGALTLAPGLRHFQHLLGFGQATLDVQVA</sequence>
<name>A0ABS8PD92_9PSEU</name>
<proteinExistence type="predicted"/>
<reference evidence="1 2" key="1">
    <citation type="submission" date="2021-11" db="EMBL/GenBank/DDBJ databases">
        <title>Draft genome sequence of Actinomycetospora sp. SF1 isolated from the rhizosphere soil.</title>
        <authorList>
            <person name="Duangmal K."/>
            <person name="Chantavorakit T."/>
        </authorList>
    </citation>
    <scope>NUCLEOTIDE SEQUENCE [LARGE SCALE GENOMIC DNA]</scope>
    <source>
        <strain evidence="1 2">TBRC 5722</strain>
    </source>
</reference>
<accession>A0ABS8PD92</accession>
<evidence type="ECO:0000313" key="2">
    <source>
        <dbReference type="Proteomes" id="UP001199469"/>
    </source>
</evidence>
<protein>
    <recommendedName>
        <fullName evidence="3">N-acetyltransferase domain-containing protein</fullName>
    </recommendedName>
</protein>
<dbReference type="Proteomes" id="UP001199469">
    <property type="component" value="Unassembled WGS sequence"/>
</dbReference>
<gene>
    <name evidence="1" type="ORF">LQ327_22990</name>
</gene>
<keyword evidence="2" id="KW-1185">Reference proteome</keyword>
<dbReference type="EMBL" id="JAJNDB010000005">
    <property type="protein sequence ID" value="MCD2196245.1"/>
    <property type="molecule type" value="Genomic_DNA"/>
</dbReference>
<comment type="caution">
    <text evidence="1">The sequence shown here is derived from an EMBL/GenBank/DDBJ whole genome shotgun (WGS) entry which is preliminary data.</text>
</comment>